<name>A0A150J5C3_9EURY</name>
<evidence type="ECO:0000313" key="3">
    <source>
        <dbReference type="Proteomes" id="UP000075578"/>
    </source>
</evidence>
<dbReference type="PROSITE" id="PS50206">
    <property type="entry name" value="RHODANESE_3"/>
    <property type="match status" value="1"/>
</dbReference>
<accession>A0A150J5C3</accession>
<dbReference type="AlphaFoldDB" id="A0A150J5C3"/>
<dbReference type="InterPro" id="IPR001763">
    <property type="entry name" value="Rhodanese-like_dom"/>
</dbReference>
<feature type="domain" description="Rhodanese" evidence="1">
    <location>
        <begin position="169"/>
        <end position="252"/>
    </location>
</feature>
<reference evidence="2 3" key="1">
    <citation type="journal article" date="2016" name="ISME J.">
        <title>Chasing the elusive Euryarchaeota class WSA2: genomes reveal a uniquely fastidious methyl-reducing methanogen.</title>
        <authorList>
            <person name="Nobu M.K."/>
            <person name="Narihiro T."/>
            <person name="Kuroda K."/>
            <person name="Mei R."/>
            <person name="Liu W.T."/>
        </authorList>
    </citation>
    <scope>NUCLEOTIDE SEQUENCE [LARGE SCALE GENOMIC DNA]</scope>
    <source>
        <strain evidence="2">U1lsi0528_Bin089</strain>
    </source>
</reference>
<dbReference type="EMBL" id="LNGD01000032">
    <property type="protein sequence ID" value="KYC52402.1"/>
    <property type="molecule type" value="Genomic_DNA"/>
</dbReference>
<dbReference type="SMART" id="SM00450">
    <property type="entry name" value="RHOD"/>
    <property type="match status" value="1"/>
</dbReference>
<dbReference type="PROSITE" id="PS00380">
    <property type="entry name" value="RHODANESE_1"/>
    <property type="match status" value="1"/>
</dbReference>
<comment type="caution">
    <text evidence="2">The sequence shown here is derived from an EMBL/GenBank/DDBJ whole genome shotgun (WGS) entry which is preliminary data.</text>
</comment>
<dbReference type="PANTHER" id="PTHR43031:SF1">
    <property type="entry name" value="PYRIDINE NUCLEOTIDE-DISULPHIDE OXIDOREDUCTASE"/>
    <property type="match status" value="1"/>
</dbReference>
<gene>
    <name evidence="2" type="ORF">AMQ74_00743</name>
</gene>
<dbReference type="Gene3D" id="3.40.250.10">
    <property type="entry name" value="Rhodanese-like domain"/>
    <property type="match status" value="1"/>
</dbReference>
<evidence type="ECO:0000259" key="1">
    <source>
        <dbReference type="PROSITE" id="PS50206"/>
    </source>
</evidence>
<dbReference type="Pfam" id="PF00581">
    <property type="entry name" value="Rhodanese"/>
    <property type="match status" value="1"/>
</dbReference>
<protein>
    <submittedName>
        <fullName evidence="2">Molybdopterin biosynthesis-like protein MoeZ</fullName>
    </submittedName>
</protein>
<proteinExistence type="predicted"/>
<organism evidence="2 3">
    <name type="scientific">Candidatus Methanofastidiosum methylothiophilum</name>
    <dbReference type="NCBI Taxonomy" id="1705564"/>
    <lineage>
        <taxon>Archaea</taxon>
        <taxon>Methanobacteriati</taxon>
        <taxon>Methanobacteriota</taxon>
        <taxon>Stenosarchaea group</taxon>
        <taxon>Candidatus Methanofastidiosia</taxon>
        <taxon>Candidatus Methanofastidiosales</taxon>
        <taxon>Candidatus Methanofastidiosaceae</taxon>
        <taxon>Candidatus Methanofastidiosum</taxon>
    </lineage>
</organism>
<evidence type="ECO:0000313" key="2">
    <source>
        <dbReference type="EMBL" id="KYC52402.1"/>
    </source>
</evidence>
<dbReference type="GO" id="GO:0004792">
    <property type="term" value="F:thiosulfate-cyanide sulfurtransferase activity"/>
    <property type="evidence" value="ECO:0007669"/>
    <property type="project" value="InterPro"/>
</dbReference>
<dbReference type="Proteomes" id="UP000075578">
    <property type="component" value="Unassembled WGS sequence"/>
</dbReference>
<dbReference type="InterPro" id="IPR050229">
    <property type="entry name" value="GlpE_sulfurtransferase"/>
</dbReference>
<dbReference type="CDD" id="cd00158">
    <property type="entry name" value="RHOD"/>
    <property type="match status" value="1"/>
</dbReference>
<dbReference type="SUPFAM" id="SSF52821">
    <property type="entry name" value="Rhodanese/Cell cycle control phosphatase"/>
    <property type="match status" value="1"/>
</dbReference>
<sequence length="252" mass="28164">MQKKTISLILLFALFLSTLSGAFAQGKVAVVANSIDISMNPDFVSTLRKSNLVVDYFGVKDTGYAAYDYIIILGGPDSEEHTGDLSKRILSETDQNALRNGNYKLIYETSDFFRMKQKVFILAGSDREFTKEAVDQYTSQVISKITNQPIVTATYKTLTAYQLKQLIDGGESIYLIDVRTEEQFAESHIPGAVNIPYNKLGVMISQIPKDKKVVLYCNTGQKSVDGAKFLAERNFTNVYAVTEGYSVYYNLK</sequence>
<dbReference type="InterPro" id="IPR036873">
    <property type="entry name" value="Rhodanese-like_dom_sf"/>
</dbReference>
<dbReference type="PANTHER" id="PTHR43031">
    <property type="entry name" value="FAD-DEPENDENT OXIDOREDUCTASE"/>
    <property type="match status" value="1"/>
</dbReference>
<dbReference type="InterPro" id="IPR001307">
    <property type="entry name" value="Thiosulphate_STrfase_CS"/>
</dbReference>